<dbReference type="OrthoDB" id="1650550at2"/>
<feature type="transmembrane region" description="Helical" evidence="7">
    <location>
        <begin position="282"/>
        <end position="299"/>
    </location>
</feature>
<evidence type="ECO:0000256" key="7">
    <source>
        <dbReference type="SAM" id="Phobius"/>
    </source>
</evidence>
<keyword evidence="6 7" id="KW-0472">Membrane</keyword>
<evidence type="ECO:0000256" key="5">
    <source>
        <dbReference type="ARBA" id="ARBA00022989"/>
    </source>
</evidence>
<feature type="transmembrane region" description="Helical" evidence="7">
    <location>
        <begin position="167"/>
        <end position="185"/>
    </location>
</feature>
<reference evidence="9 10" key="1">
    <citation type="journal article" date="2015" name="Genome Announc.">
        <title>Expanding the biotechnology potential of lactobacilli through comparative genomics of 213 strains and associated genera.</title>
        <authorList>
            <person name="Sun Z."/>
            <person name="Harris H.M."/>
            <person name="McCann A."/>
            <person name="Guo C."/>
            <person name="Argimon S."/>
            <person name="Zhang W."/>
            <person name="Yang X."/>
            <person name="Jeffery I.B."/>
            <person name="Cooney J.C."/>
            <person name="Kagawa T.F."/>
            <person name="Liu W."/>
            <person name="Song Y."/>
            <person name="Salvetti E."/>
            <person name="Wrobel A."/>
            <person name="Rasinkangas P."/>
            <person name="Parkhill J."/>
            <person name="Rea M.C."/>
            <person name="O'Sullivan O."/>
            <person name="Ritari J."/>
            <person name="Douillard F.P."/>
            <person name="Paul Ross R."/>
            <person name="Yang R."/>
            <person name="Briner A.E."/>
            <person name="Felis G.E."/>
            <person name="de Vos W.M."/>
            <person name="Barrangou R."/>
            <person name="Klaenhammer T.R."/>
            <person name="Caufield P.W."/>
            <person name="Cui Y."/>
            <person name="Zhang H."/>
            <person name="O'Toole P.W."/>
        </authorList>
    </citation>
    <scope>NUCLEOTIDE SEQUENCE [LARGE SCALE GENOMIC DNA]</scope>
    <source>
        <strain evidence="9 10">ATCC 27304</strain>
    </source>
</reference>
<proteinExistence type="predicted"/>
<accession>A0A0R2G2T8</accession>
<name>A0A0R2G2T8_9LACO</name>
<dbReference type="RefSeq" id="WP_056990795.1">
    <property type="nucleotide sequence ID" value="NZ_JQAR01000004.1"/>
</dbReference>
<comment type="caution">
    <text evidence="9">The sequence shown here is derived from an EMBL/GenBank/DDBJ whole genome shotgun (WGS) entry which is preliminary data.</text>
</comment>
<dbReference type="PANTHER" id="PTHR23517">
    <property type="entry name" value="RESISTANCE PROTEIN MDTM, PUTATIVE-RELATED-RELATED"/>
    <property type="match status" value="1"/>
</dbReference>
<protein>
    <submittedName>
        <fullName evidence="9">Permease of the major facilitator superfamily (Efflux)</fullName>
    </submittedName>
</protein>
<feature type="transmembrane region" description="Helical" evidence="7">
    <location>
        <begin position="136"/>
        <end position="161"/>
    </location>
</feature>
<dbReference type="InterPro" id="IPR050171">
    <property type="entry name" value="MFS_Transporters"/>
</dbReference>
<evidence type="ECO:0000256" key="1">
    <source>
        <dbReference type="ARBA" id="ARBA00004651"/>
    </source>
</evidence>
<dbReference type="InterPro" id="IPR036259">
    <property type="entry name" value="MFS_trans_sf"/>
</dbReference>
<evidence type="ECO:0000256" key="2">
    <source>
        <dbReference type="ARBA" id="ARBA00022448"/>
    </source>
</evidence>
<feature type="transmembrane region" description="Helical" evidence="7">
    <location>
        <begin position="77"/>
        <end position="96"/>
    </location>
</feature>
<evidence type="ECO:0000259" key="8">
    <source>
        <dbReference type="PROSITE" id="PS50850"/>
    </source>
</evidence>
<keyword evidence="5 7" id="KW-1133">Transmembrane helix</keyword>
<keyword evidence="4 7" id="KW-0812">Transmembrane</keyword>
<keyword evidence="2" id="KW-0813">Transport</keyword>
<dbReference type="STRING" id="1618.IV36_GL001782"/>
<dbReference type="Proteomes" id="UP000051727">
    <property type="component" value="Unassembled WGS sequence"/>
</dbReference>
<feature type="transmembrane region" description="Helical" evidence="7">
    <location>
        <begin position="214"/>
        <end position="236"/>
    </location>
</feature>
<gene>
    <name evidence="9" type="ORF">IV36_GL001782</name>
</gene>
<dbReference type="PANTHER" id="PTHR23517:SF3">
    <property type="entry name" value="INTEGRAL MEMBRANE TRANSPORT PROTEIN"/>
    <property type="match status" value="1"/>
</dbReference>
<dbReference type="PROSITE" id="PS50850">
    <property type="entry name" value="MFS"/>
    <property type="match status" value="1"/>
</dbReference>
<dbReference type="EMBL" id="JQAR01000004">
    <property type="protein sequence ID" value="KRN31658.1"/>
    <property type="molecule type" value="Genomic_DNA"/>
</dbReference>
<evidence type="ECO:0000313" key="9">
    <source>
        <dbReference type="EMBL" id="KRN31658.1"/>
    </source>
</evidence>
<dbReference type="InterPro" id="IPR011701">
    <property type="entry name" value="MFS"/>
</dbReference>
<dbReference type="Gene3D" id="1.20.1250.20">
    <property type="entry name" value="MFS general substrate transporter like domains"/>
    <property type="match status" value="1"/>
</dbReference>
<feature type="domain" description="Major facilitator superfamily (MFS) profile" evidence="8">
    <location>
        <begin position="11"/>
        <end position="303"/>
    </location>
</feature>
<feature type="transmembrane region" description="Helical" evidence="7">
    <location>
        <begin position="12"/>
        <end position="40"/>
    </location>
</feature>
<organism evidence="9 10">
    <name type="scientific">Liquorilactobacillus mali</name>
    <dbReference type="NCBI Taxonomy" id="1618"/>
    <lineage>
        <taxon>Bacteria</taxon>
        <taxon>Bacillati</taxon>
        <taxon>Bacillota</taxon>
        <taxon>Bacilli</taxon>
        <taxon>Lactobacillales</taxon>
        <taxon>Lactobacillaceae</taxon>
        <taxon>Liquorilactobacillus</taxon>
    </lineage>
</organism>
<dbReference type="AlphaFoldDB" id="A0A0R2G2T8"/>
<dbReference type="Pfam" id="PF07690">
    <property type="entry name" value="MFS_1"/>
    <property type="match status" value="1"/>
</dbReference>
<keyword evidence="3" id="KW-1003">Cell membrane</keyword>
<evidence type="ECO:0000256" key="4">
    <source>
        <dbReference type="ARBA" id="ARBA00022692"/>
    </source>
</evidence>
<feature type="transmembrane region" description="Helical" evidence="7">
    <location>
        <begin position="46"/>
        <end position="65"/>
    </location>
</feature>
<dbReference type="GO" id="GO:0005886">
    <property type="term" value="C:plasma membrane"/>
    <property type="evidence" value="ECO:0007669"/>
    <property type="project" value="UniProtKB-SubCell"/>
</dbReference>
<comment type="subcellular location">
    <subcellularLocation>
        <location evidence="1">Cell membrane</location>
        <topology evidence="1">Multi-pass membrane protein</topology>
    </subcellularLocation>
</comment>
<evidence type="ECO:0000313" key="10">
    <source>
        <dbReference type="Proteomes" id="UP000051727"/>
    </source>
</evidence>
<sequence>MSESSIKHRGLLKFGILSISTMLQDASAISVAVVGMVGVFSDHSAASVQALVTIPSFSMMIFILLNSVVVKLIGKRNTVIISLLLALIGGIGPAFISNFTAIQILRFIYGAGTGLYTPLAVSLLGDFFSGDELRSLLGIQAAISAIGSSAMTFVAGILVGINWQACFWVYFLVVPVLIIFTLAYPKNSSGTNVKKNEVIKNNLEGSVEKKSKKLPIIVIIGILLLFIYFSVIMALFTDSGLAIKQLGLSNQGFLGTALSIAGLVSAAFSIIYGKIFKIFKHFTPVVILIISAIGFIGSVKKFV</sequence>
<dbReference type="SUPFAM" id="SSF103473">
    <property type="entry name" value="MFS general substrate transporter"/>
    <property type="match status" value="1"/>
</dbReference>
<evidence type="ECO:0000256" key="3">
    <source>
        <dbReference type="ARBA" id="ARBA00022475"/>
    </source>
</evidence>
<dbReference type="PATRIC" id="fig|1618.3.peg.1814"/>
<dbReference type="InterPro" id="IPR020846">
    <property type="entry name" value="MFS_dom"/>
</dbReference>
<feature type="transmembrane region" description="Helical" evidence="7">
    <location>
        <begin position="256"/>
        <end position="275"/>
    </location>
</feature>
<dbReference type="GO" id="GO:0022857">
    <property type="term" value="F:transmembrane transporter activity"/>
    <property type="evidence" value="ECO:0007669"/>
    <property type="project" value="InterPro"/>
</dbReference>
<evidence type="ECO:0000256" key="6">
    <source>
        <dbReference type="ARBA" id="ARBA00023136"/>
    </source>
</evidence>